<dbReference type="AlphaFoldDB" id="A0A6P8IWD0"/>
<evidence type="ECO:0000313" key="4">
    <source>
        <dbReference type="RefSeq" id="XP_031571347.1"/>
    </source>
</evidence>
<dbReference type="InterPro" id="IPR052613">
    <property type="entry name" value="LicD_transferase"/>
</dbReference>
<evidence type="ECO:0000313" key="3">
    <source>
        <dbReference type="Proteomes" id="UP000515163"/>
    </source>
</evidence>
<dbReference type="InterPro" id="IPR007074">
    <property type="entry name" value="LicD/FKTN/FKRP_NTP_transf"/>
</dbReference>
<reference evidence="4" key="1">
    <citation type="submission" date="2025-08" db="UniProtKB">
        <authorList>
            <consortium name="RefSeq"/>
        </authorList>
    </citation>
    <scope>IDENTIFICATION</scope>
</reference>
<dbReference type="Pfam" id="PF04991">
    <property type="entry name" value="LicD"/>
    <property type="match status" value="1"/>
</dbReference>
<dbReference type="OrthoDB" id="5978275at2759"/>
<evidence type="ECO:0000259" key="2">
    <source>
        <dbReference type="Pfam" id="PF04991"/>
    </source>
</evidence>
<organism evidence="3 4">
    <name type="scientific">Actinia tenebrosa</name>
    <name type="common">Australian red waratah sea anemone</name>
    <dbReference type="NCBI Taxonomy" id="6105"/>
    <lineage>
        <taxon>Eukaryota</taxon>
        <taxon>Metazoa</taxon>
        <taxon>Cnidaria</taxon>
        <taxon>Anthozoa</taxon>
        <taxon>Hexacorallia</taxon>
        <taxon>Actiniaria</taxon>
        <taxon>Actiniidae</taxon>
        <taxon>Actinia</taxon>
    </lineage>
</organism>
<proteinExistence type="predicted"/>
<dbReference type="Proteomes" id="UP000515163">
    <property type="component" value="Unplaced"/>
</dbReference>
<dbReference type="InParanoid" id="A0A6P8IWD0"/>
<protein>
    <submittedName>
        <fullName evidence="4">Uncharacterized protein LOC116305550</fullName>
    </submittedName>
</protein>
<dbReference type="SUPFAM" id="SSF53448">
    <property type="entry name" value="Nucleotide-diphospho-sugar transferases"/>
    <property type="match status" value="1"/>
</dbReference>
<dbReference type="PANTHER" id="PTHR13627">
    <property type="entry name" value="FUKUTIN RELATED PROTEIN"/>
    <property type="match status" value="1"/>
</dbReference>
<dbReference type="GeneID" id="116305550"/>
<sequence>MIRCSLKWLIPRLGMVLVVVSFLQLVAYMRGMPKTSSSTDCPRTNIFIKKVIRERKILLNCTTSTTVNLKDEVRKEKKHLAAMLRKLLFDLSDTQRDAVTLAPLYHRLGEHIKTVNEILHSLQEDKVELNEKYVQRNEKKPSKSVICPEKFMGSDLSLGYPWFRTGFATLNCTDSVPMHRLITVILHYSRQLPLPPQSLYTVLQRIAKFYPGINVVLSSDNNQENLRKRSLESQLNISLSLKTFPKQNQGEIWNSLINDVTTPYVFLGSDVTHFTDDINFERLIRVISTNKEVVIAGGGYRNQRGEWDIGCLQTVFRNWTMHYRGGYYRSFGDCIVCDHVQGPWVADTEKLRKLPFDQNLQYGVFHDFFFRLKTANPGSLAVTCPDVMFNINTRKVDDESYVELAKKWDIKKWVESNGQVRWYGCRRGYRHNQGTSKCSLTKGLGNPPCELENLADAIKFIMRECEKAGLFCELQEGTLLGAVKFNKVLPWERDADITFLTANYTAFKKLRPKFIEQGYSLTDDDPSLWCCVDGRQAGGKFRVGTPGFTIEMYGQHMMESEILAARGQPSTKINFAGEWVNVVRNPGLYARNRYGPNHFRHAEHWMDLGYVTGWSFYNPSHFTPCPTPGHSACLDQYPADGNIQFSDYTTL</sequence>
<name>A0A6P8IWD0_ACTTE</name>
<evidence type="ECO:0000256" key="1">
    <source>
        <dbReference type="SAM" id="Coils"/>
    </source>
</evidence>
<dbReference type="InterPro" id="IPR029044">
    <property type="entry name" value="Nucleotide-diphossugar_trans"/>
</dbReference>
<keyword evidence="1" id="KW-0175">Coiled coil</keyword>
<accession>A0A6P8IWD0</accession>
<feature type="domain" description="LicD/FKTN/FKRP nucleotidyltransferase" evidence="2">
    <location>
        <begin position="465"/>
        <end position="515"/>
    </location>
</feature>
<gene>
    <name evidence="4" type="primary">LOC116305550</name>
</gene>
<keyword evidence="3" id="KW-1185">Reference proteome</keyword>
<dbReference type="KEGG" id="aten:116305550"/>
<feature type="coiled-coil region" evidence="1">
    <location>
        <begin position="112"/>
        <end position="139"/>
    </location>
</feature>
<dbReference type="GO" id="GO:0009100">
    <property type="term" value="P:glycoprotein metabolic process"/>
    <property type="evidence" value="ECO:0007669"/>
    <property type="project" value="UniProtKB-ARBA"/>
</dbReference>
<dbReference type="RefSeq" id="XP_031571347.1">
    <property type="nucleotide sequence ID" value="XM_031715487.1"/>
</dbReference>
<dbReference type="PANTHER" id="PTHR13627:SF34">
    <property type="entry name" value="RIBITOL-5-PHOSPHATE TRANSFERASE"/>
    <property type="match status" value="1"/>
</dbReference>